<evidence type="ECO:0000256" key="12">
    <source>
        <dbReference type="ARBA" id="ARBA00023016"/>
    </source>
</evidence>
<dbReference type="InterPro" id="IPR001940">
    <property type="entry name" value="Peptidase_S1C"/>
</dbReference>
<evidence type="ECO:0000256" key="9">
    <source>
        <dbReference type="ARBA" id="ARBA00022764"/>
    </source>
</evidence>
<feature type="domain" description="PDZ" evidence="16">
    <location>
        <begin position="287"/>
        <end position="345"/>
    </location>
</feature>
<comment type="caution">
    <text evidence="17">The sequence shown here is derived from an EMBL/GenBank/DDBJ whole genome shotgun (WGS) entry which is preliminary data.</text>
</comment>
<feature type="active site" description="Charge relay system" evidence="14">
    <location>
        <position position="154"/>
    </location>
</feature>
<dbReference type="Gene3D" id="2.30.42.10">
    <property type="match status" value="2"/>
</dbReference>
<sequence length="517" mass="55476">MMFNDHKTTLKNSIVAAAILAIFGNTPHAHSVPLSPYKEVPNNFANIVEPLLPAVVNISTTTEVSANRRYQEMPNFPPGTPLDEFFRYFFEEGQPTRPRKTTSLGSGFIVSQDGKEAFIVTCNHVIADADEITVILHNDAELKATVVGQDRRTDLALLKVTTDQKLSTVEWGDSSTAKVGEWVIAVGNPFGLSSTVTIGIISTIARNISARAKGAPAVDYIDGYIQTDASLNMGNSGGPMFNISGKVIAISTAIFSPNGGNIGIGFGIPASLAKTTIEQIKKFGHPKRGWLGVTIQIVTPEIADSLNLKTTTGALVGAIAPNSPATKAGVKRGDVILSFDGKPVKESRLLPRMVGEATIGGKVPLTLWRDGKEIKLETVVGEFEEAQQEGLIGDSTEDNAASLNNKGPKVLGMLIKEVKPAEFERYGISEKGVIIVGLDPESEAAEKGLRPGDLISEVTIAGKRERIMTSEQLSKLIDDAQKQGKKQLLLLINRGGVQRFITLALNNKDKKEAPKTE</sequence>
<evidence type="ECO:0000256" key="11">
    <source>
        <dbReference type="ARBA" id="ARBA00022825"/>
    </source>
</evidence>
<evidence type="ECO:0000256" key="7">
    <source>
        <dbReference type="ARBA" id="ARBA00022729"/>
    </source>
</evidence>
<evidence type="ECO:0000256" key="1">
    <source>
        <dbReference type="ARBA" id="ARBA00001772"/>
    </source>
</evidence>
<feature type="binding site" evidence="15">
    <location>
        <position position="154"/>
    </location>
    <ligand>
        <name>substrate</name>
    </ligand>
</feature>
<dbReference type="InterPro" id="IPR001478">
    <property type="entry name" value="PDZ"/>
</dbReference>
<evidence type="ECO:0000256" key="13">
    <source>
        <dbReference type="ARBA" id="ARBA00032850"/>
    </source>
</evidence>
<reference evidence="17" key="1">
    <citation type="submission" date="2021-02" db="EMBL/GenBank/DDBJ databases">
        <title>Thiocyanate and organic carbon inputs drive convergent selection for specific autotrophic Afipia and Thiobacillus strains within complex microbiomes.</title>
        <authorList>
            <person name="Huddy R.J."/>
            <person name="Sachdeva R."/>
            <person name="Kadzinga F."/>
            <person name="Kantor R.S."/>
            <person name="Harrison S.T.L."/>
            <person name="Banfield J.F."/>
        </authorList>
    </citation>
    <scope>NUCLEOTIDE SEQUENCE</scope>
    <source>
        <strain evidence="17">SCN18_10_11_15_R4_P_38_20</strain>
    </source>
</reference>
<dbReference type="InterPro" id="IPR036034">
    <property type="entry name" value="PDZ_sf"/>
</dbReference>
<evidence type="ECO:0000256" key="3">
    <source>
        <dbReference type="ARBA" id="ARBA00010541"/>
    </source>
</evidence>
<name>A0A8J7PVM6_9PROT</name>
<evidence type="ECO:0000256" key="15">
    <source>
        <dbReference type="PIRSR" id="PIRSR611782-2"/>
    </source>
</evidence>
<evidence type="ECO:0000313" key="18">
    <source>
        <dbReference type="Proteomes" id="UP000664414"/>
    </source>
</evidence>
<evidence type="ECO:0000256" key="10">
    <source>
        <dbReference type="ARBA" id="ARBA00022801"/>
    </source>
</evidence>
<comment type="similarity">
    <text evidence="3">Belongs to the peptidase S1C family.</text>
</comment>
<dbReference type="SUPFAM" id="SSF50156">
    <property type="entry name" value="PDZ domain-like"/>
    <property type="match status" value="2"/>
</dbReference>
<dbReference type="PRINTS" id="PR00834">
    <property type="entry name" value="PROTEASES2C"/>
</dbReference>
<dbReference type="GO" id="GO:0004252">
    <property type="term" value="F:serine-type endopeptidase activity"/>
    <property type="evidence" value="ECO:0007669"/>
    <property type="project" value="InterPro"/>
</dbReference>
<dbReference type="CDD" id="cd10839">
    <property type="entry name" value="cpPDZ1_DegP-like"/>
    <property type="match status" value="1"/>
</dbReference>
<dbReference type="GO" id="GO:0006508">
    <property type="term" value="P:proteolysis"/>
    <property type="evidence" value="ECO:0007669"/>
    <property type="project" value="UniProtKB-KW"/>
</dbReference>
<evidence type="ECO:0000256" key="8">
    <source>
        <dbReference type="ARBA" id="ARBA00022737"/>
    </source>
</evidence>
<keyword evidence="6" id="KW-0645">Protease</keyword>
<dbReference type="SMART" id="SM00228">
    <property type="entry name" value="PDZ"/>
    <property type="match status" value="2"/>
</dbReference>
<keyword evidence="7" id="KW-0732">Signal</keyword>
<dbReference type="Gene3D" id="2.40.10.120">
    <property type="match status" value="1"/>
</dbReference>
<evidence type="ECO:0000259" key="16">
    <source>
        <dbReference type="PROSITE" id="PS50106"/>
    </source>
</evidence>
<evidence type="ECO:0000256" key="5">
    <source>
        <dbReference type="ARBA" id="ARBA00013958"/>
    </source>
</evidence>
<keyword evidence="8" id="KW-0677">Repeat</keyword>
<dbReference type="Proteomes" id="UP000664414">
    <property type="component" value="Unassembled WGS sequence"/>
</dbReference>
<keyword evidence="11" id="KW-0720">Serine protease</keyword>
<evidence type="ECO:0000256" key="14">
    <source>
        <dbReference type="PIRSR" id="PIRSR611782-1"/>
    </source>
</evidence>
<dbReference type="GO" id="GO:0042597">
    <property type="term" value="C:periplasmic space"/>
    <property type="evidence" value="ECO:0007669"/>
    <property type="project" value="UniProtKB-SubCell"/>
</dbReference>
<comment type="subcellular location">
    <subcellularLocation>
        <location evidence="2">Periplasm</location>
    </subcellularLocation>
</comment>
<dbReference type="PROSITE" id="PS50106">
    <property type="entry name" value="PDZ"/>
    <property type="match status" value="1"/>
</dbReference>
<keyword evidence="10" id="KW-0378">Hydrolase</keyword>
<feature type="binding site" evidence="15">
    <location>
        <position position="124"/>
    </location>
    <ligand>
        <name>substrate</name>
    </ligand>
</feature>
<feature type="active site" description="Charge relay system" evidence="14">
    <location>
        <position position="236"/>
    </location>
</feature>
<evidence type="ECO:0000313" key="17">
    <source>
        <dbReference type="EMBL" id="MBN9412684.1"/>
    </source>
</evidence>
<dbReference type="PANTHER" id="PTHR22939">
    <property type="entry name" value="SERINE PROTEASE FAMILY S1C HTRA-RELATED"/>
    <property type="match status" value="1"/>
</dbReference>
<dbReference type="SUPFAM" id="SSF50494">
    <property type="entry name" value="Trypsin-like serine proteases"/>
    <property type="match status" value="1"/>
</dbReference>
<dbReference type="EMBL" id="JAFKGL010000012">
    <property type="protein sequence ID" value="MBN9412684.1"/>
    <property type="molecule type" value="Genomic_DNA"/>
</dbReference>
<feature type="active site" description="Charge relay system" evidence="14">
    <location>
        <position position="124"/>
    </location>
</feature>
<accession>A0A8J7PVM6</accession>
<keyword evidence="12" id="KW-0346">Stress response</keyword>
<organism evidence="17 18">
    <name type="scientific">Candidatus Paracaedimonas acanthamoebae</name>
    <dbReference type="NCBI Taxonomy" id="244581"/>
    <lineage>
        <taxon>Bacteria</taxon>
        <taxon>Pseudomonadati</taxon>
        <taxon>Pseudomonadota</taxon>
        <taxon>Alphaproteobacteria</taxon>
        <taxon>Holosporales</taxon>
        <taxon>Caedimonadaceae</taxon>
        <taxon>Candidatus Paracaedimonas</taxon>
    </lineage>
</organism>
<dbReference type="Pfam" id="PF13180">
    <property type="entry name" value="PDZ_2"/>
    <property type="match status" value="1"/>
</dbReference>
<dbReference type="EC" id="3.4.21.107" evidence="4"/>
<evidence type="ECO:0000256" key="6">
    <source>
        <dbReference type="ARBA" id="ARBA00022670"/>
    </source>
</evidence>
<dbReference type="PANTHER" id="PTHR22939:SF130">
    <property type="entry name" value="PERIPLASMIC SERINE ENDOPROTEASE DEGP-LIKE-RELATED"/>
    <property type="match status" value="1"/>
</dbReference>
<proteinExistence type="inferred from homology"/>
<evidence type="ECO:0000256" key="4">
    <source>
        <dbReference type="ARBA" id="ARBA00013035"/>
    </source>
</evidence>
<gene>
    <name evidence="17" type="ORF">J0H12_01995</name>
</gene>
<dbReference type="NCBIfam" id="TIGR02037">
    <property type="entry name" value="degP_htrA_DO"/>
    <property type="match status" value="1"/>
</dbReference>
<feature type="binding site" evidence="15">
    <location>
        <begin position="234"/>
        <end position="236"/>
    </location>
    <ligand>
        <name>substrate</name>
    </ligand>
</feature>
<dbReference type="InterPro" id="IPR011782">
    <property type="entry name" value="Pept_S1C_Do"/>
</dbReference>
<comment type="catalytic activity">
    <reaction evidence="1">
        <text>Acts on substrates that are at least partially unfolded. The cleavage site P1 residue is normally between a pair of hydrophobic residues, such as Val-|-Val.</text>
        <dbReference type="EC" id="3.4.21.107"/>
    </reaction>
</comment>
<protein>
    <recommendedName>
        <fullName evidence="5">Probable periplasmic serine endoprotease DegP-like</fullName>
        <ecNumber evidence="4">3.4.21.107</ecNumber>
    </recommendedName>
    <alternativeName>
        <fullName evidence="13">Protease Do</fullName>
    </alternativeName>
</protein>
<keyword evidence="9" id="KW-0574">Periplasm</keyword>
<dbReference type="Pfam" id="PF13365">
    <property type="entry name" value="Trypsin_2"/>
    <property type="match status" value="1"/>
</dbReference>
<evidence type="ECO:0000256" key="2">
    <source>
        <dbReference type="ARBA" id="ARBA00004418"/>
    </source>
</evidence>
<dbReference type="InterPro" id="IPR009003">
    <property type="entry name" value="Peptidase_S1_PA"/>
</dbReference>
<dbReference type="AlphaFoldDB" id="A0A8J7PVM6"/>